<evidence type="ECO:0000256" key="2">
    <source>
        <dbReference type="SAM" id="SignalP"/>
    </source>
</evidence>
<proteinExistence type="predicted"/>
<sequence length="251" mass="27038">MKYNKIISLASVMALGLSMGAGVVSAAGQDGGEYTSNGLIEFTPGEKPVDPVDPLDPEQPVDPTDPTDPEGKPQPGTPGPLSIDFASSFHFGENTITSKDETYYAKLQKYKDKGTDQDLREGPNYVQVTDNRGTLAGWTLKVKQTKQFETDDSHKLDGAKITLTNGNINTVSESAPATAVKEIAIDKMDADFLVMSAKKDAGAGTFLTRWGNEDLAKSKESVKLFVPGKAVKKKAQYRTSFVWTLTDVPGN</sequence>
<feature type="chain" id="PRO_5004751758" description="WxL domain-containing protein" evidence="2">
    <location>
        <begin position="27"/>
        <end position="251"/>
    </location>
</feature>
<organism evidence="4 5">
    <name type="scientific">Vagococcus lutrae LBD1</name>
    <dbReference type="NCBI Taxonomy" id="1408226"/>
    <lineage>
        <taxon>Bacteria</taxon>
        <taxon>Bacillati</taxon>
        <taxon>Bacillota</taxon>
        <taxon>Bacilli</taxon>
        <taxon>Lactobacillales</taxon>
        <taxon>Enterococcaceae</taxon>
        <taxon>Vagococcus</taxon>
    </lineage>
</organism>
<evidence type="ECO:0000256" key="1">
    <source>
        <dbReference type="SAM" id="MobiDB-lite"/>
    </source>
</evidence>
<accession>V6Q596</accession>
<name>V6Q596_9ENTE</name>
<feature type="signal peptide" evidence="2">
    <location>
        <begin position="1"/>
        <end position="26"/>
    </location>
</feature>
<evidence type="ECO:0000259" key="3">
    <source>
        <dbReference type="Pfam" id="PF13731"/>
    </source>
</evidence>
<dbReference type="RefSeq" id="WP_023605946.1">
    <property type="nucleotide sequence ID" value="NZ_AYSH01000008.1"/>
</dbReference>
<dbReference type="Proteomes" id="UP000018126">
    <property type="component" value="Unassembled WGS sequence"/>
</dbReference>
<reference evidence="4 5" key="1">
    <citation type="journal article" date="2013" name="Genome Announc.">
        <title>High-Quality Draft Genome Sequence of Vagococcus lutrae Strain LBD1, Isolated from the Largemouth Bass Micropterus salmoides.</title>
        <authorList>
            <person name="Lebreton F."/>
            <person name="Valentino M.D."/>
            <person name="Duncan L.B."/>
            <person name="Zeng Q."/>
            <person name="Manson McGuire A."/>
            <person name="Earl A.M."/>
            <person name="Gilmore M.S."/>
        </authorList>
    </citation>
    <scope>NUCLEOTIDE SEQUENCE [LARGE SCALE GENOMIC DNA]</scope>
    <source>
        <strain evidence="4 5">LBD1</strain>
    </source>
</reference>
<dbReference type="Pfam" id="PF13731">
    <property type="entry name" value="WxL"/>
    <property type="match status" value="1"/>
</dbReference>
<gene>
    <name evidence="4" type="ORF">T233_00602</name>
</gene>
<dbReference type="EMBL" id="AYSH01000008">
    <property type="protein sequence ID" value="EST90299.1"/>
    <property type="molecule type" value="Genomic_DNA"/>
</dbReference>
<dbReference type="eggNOG" id="ENOG5030E2P">
    <property type="taxonomic scope" value="Bacteria"/>
</dbReference>
<evidence type="ECO:0000313" key="4">
    <source>
        <dbReference type="EMBL" id="EST90299.1"/>
    </source>
</evidence>
<keyword evidence="2" id="KW-0732">Signal</keyword>
<dbReference type="PATRIC" id="fig|1408226.3.peg.587"/>
<feature type="domain" description="WxL" evidence="3">
    <location>
        <begin position="31"/>
        <end position="249"/>
    </location>
</feature>
<feature type="region of interest" description="Disordered" evidence="1">
    <location>
        <begin position="35"/>
        <end position="84"/>
    </location>
</feature>
<comment type="caution">
    <text evidence="4">The sequence shown here is derived from an EMBL/GenBank/DDBJ whole genome shotgun (WGS) entry which is preliminary data.</text>
</comment>
<dbReference type="AlphaFoldDB" id="V6Q596"/>
<evidence type="ECO:0000313" key="5">
    <source>
        <dbReference type="Proteomes" id="UP000018126"/>
    </source>
</evidence>
<keyword evidence="5" id="KW-1185">Reference proteome</keyword>
<protein>
    <recommendedName>
        <fullName evidence="3">WxL domain-containing protein</fullName>
    </recommendedName>
</protein>
<dbReference type="InterPro" id="IPR027994">
    <property type="entry name" value="WxL_dom"/>
</dbReference>
<dbReference type="STRING" id="1408226.T233_00602"/>